<reference evidence="1 2" key="1">
    <citation type="journal article" date="2019" name="Genome Biol. Evol.">
        <title>Whole-Genome Sequencing of the Giant Devil Catfish, Bagarius yarrelli.</title>
        <authorList>
            <person name="Jiang W."/>
            <person name="Lv Y."/>
            <person name="Cheng L."/>
            <person name="Yang K."/>
            <person name="Chao B."/>
            <person name="Wang X."/>
            <person name="Li Y."/>
            <person name="Pan X."/>
            <person name="You X."/>
            <person name="Zhang Y."/>
            <person name="Yang J."/>
            <person name="Li J."/>
            <person name="Zhang X."/>
            <person name="Liu S."/>
            <person name="Sun C."/>
            <person name="Yang J."/>
            <person name="Shi Q."/>
        </authorList>
    </citation>
    <scope>NUCLEOTIDE SEQUENCE [LARGE SCALE GENOMIC DNA]</scope>
    <source>
        <strain evidence="1">JWS20170419001</strain>
        <tissue evidence="1">Muscle</tissue>
    </source>
</reference>
<keyword evidence="2" id="KW-1185">Reference proteome</keyword>
<comment type="caution">
    <text evidence="1">The sequence shown here is derived from an EMBL/GenBank/DDBJ whole genome shotgun (WGS) entry which is preliminary data.</text>
</comment>
<gene>
    <name evidence="1" type="ORF">Baya_14145</name>
</gene>
<sequence>MIKDLNLAQTGLELKSTGLEEDTWKINHTFEVGIMKLQPCTFKKEALSETHPFPFLQNAVLRQVPLPEAARRAGDVNPSEVSTDDKISDFMLAEHREKKVKSRKDLFFHAAGRDLTHRWQPHVVTFPASLKGKHWPTSAGKVTLQVLSLDHSHTYTRASNMLANSLLAVMLSLSDLPHHNKVM</sequence>
<accession>A0A556V7Q4</accession>
<name>A0A556V7Q4_BAGYA</name>
<dbReference type="Proteomes" id="UP000319801">
    <property type="component" value="Unassembled WGS sequence"/>
</dbReference>
<organism evidence="1 2">
    <name type="scientific">Bagarius yarrelli</name>
    <name type="common">Goonch</name>
    <name type="synonym">Bagrus yarrelli</name>
    <dbReference type="NCBI Taxonomy" id="175774"/>
    <lineage>
        <taxon>Eukaryota</taxon>
        <taxon>Metazoa</taxon>
        <taxon>Chordata</taxon>
        <taxon>Craniata</taxon>
        <taxon>Vertebrata</taxon>
        <taxon>Euteleostomi</taxon>
        <taxon>Actinopterygii</taxon>
        <taxon>Neopterygii</taxon>
        <taxon>Teleostei</taxon>
        <taxon>Ostariophysi</taxon>
        <taxon>Siluriformes</taxon>
        <taxon>Sisoridae</taxon>
        <taxon>Sisorinae</taxon>
        <taxon>Bagarius</taxon>
    </lineage>
</organism>
<dbReference type="EMBL" id="VCAZ01000148">
    <property type="protein sequence ID" value="TSY55772.1"/>
    <property type="molecule type" value="Genomic_DNA"/>
</dbReference>
<protein>
    <submittedName>
        <fullName evidence="1">Uncharacterized protein</fullName>
    </submittedName>
</protein>
<proteinExistence type="predicted"/>
<dbReference type="AlphaFoldDB" id="A0A556V7Q4"/>
<evidence type="ECO:0000313" key="1">
    <source>
        <dbReference type="EMBL" id="TSY55772.1"/>
    </source>
</evidence>
<evidence type="ECO:0000313" key="2">
    <source>
        <dbReference type="Proteomes" id="UP000319801"/>
    </source>
</evidence>